<name>A0A370HRK3_9HYPH</name>
<keyword evidence="3" id="KW-1185">Reference proteome</keyword>
<organism evidence="2 3">
    <name type="scientific">Microvirga subterranea</name>
    <dbReference type="NCBI Taxonomy" id="186651"/>
    <lineage>
        <taxon>Bacteria</taxon>
        <taxon>Pseudomonadati</taxon>
        <taxon>Pseudomonadota</taxon>
        <taxon>Alphaproteobacteria</taxon>
        <taxon>Hyphomicrobiales</taxon>
        <taxon>Methylobacteriaceae</taxon>
        <taxon>Microvirga</taxon>
    </lineage>
</organism>
<gene>
    <name evidence="2" type="ORF">DES45_102568</name>
</gene>
<evidence type="ECO:0000256" key="1">
    <source>
        <dbReference type="SAM" id="Phobius"/>
    </source>
</evidence>
<protein>
    <submittedName>
        <fullName evidence="2">Uncharacterized protein</fullName>
    </submittedName>
</protein>
<comment type="caution">
    <text evidence="2">The sequence shown here is derived from an EMBL/GenBank/DDBJ whole genome shotgun (WGS) entry which is preliminary data.</text>
</comment>
<dbReference type="RefSeq" id="WP_114769333.1">
    <property type="nucleotide sequence ID" value="NZ_QQBB01000002.1"/>
</dbReference>
<feature type="transmembrane region" description="Helical" evidence="1">
    <location>
        <begin position="88"/>
        <end position="108"/>
    </location>
</feature>
<keyword evidence="1" id="KW-0812">Transmembrane</keyword>
<dbReference type="OrthoDB" id="7998692at2"/>
<reference evidence="2 3" key="1">
    <citation type="submission" date="2018-07" db="EMBL/GenBank/DDBJ databases">
        <title>Genomic Encyclopedia of Type Strains, Phase IV (KMG-IV): sequencing the most valuable type-strain genomes for metagenomic binning, comparative biology and taxonomic classification.</title>
        <authorList>
            <person name="Goeker M."/>
        </authorList>
    </citation>
    <scope>NUCLEOTIDE SEQUENCE [LARGE SCALE GENOMIC DNA]</scope>
    <source>
        <strain evidence="2 3">DSM 14364</strain>
    </source>
</reference>
<accession>A0A370HRK3</accession>
<evidence type="ECO:0000313" key="3">
    <source>
        <dbReference type="Proteomes" id="UP000254925"/>
    </source>
</evidence>
<dbReference type="Proteomes" id="UP000254925">
    <property type="component" value="Unassembled WGS sequence"/>
</dbReference>
<sequence length="124" mass="13797">MPNTTVASGSFSSRKAADQAVQRLVTSGFARNSIELQRHPRDEGYDVLVHTREENRHRVQHLIETSAPRYAIERGMTGVANSVRSNPLLILGAGVLAGLALYGLYSAGERSPNRSRQRRSNRRR</sequence>
<evidence type="ECO:0000313" key="2">
    <source>
        <dbReference type="EMBL" id="RDI61173.1"/>
    </source>
</evidence>
<dbReference type="AlphaFoldDB" id="A0A370HRK3"/>
<proteinExistence type="predicted"/>
<keyword evidence="1" id="KW-0472">Membrane</keyword>
<keyword evidence="1" id="KW-1133">Transmembrane helix</keyword>
<dbReference type="EMBL" id="QQBB01000002">
    <property type="protein sequence ID" value="RDI61173.1"/>
    <property type="molecule type" value="Genomic_DNA"/>
</dbReference>